<dbReference type="GO" id="GO:0005634">
    <property type="term" value="C:nucleus"/>
    <property type="evidence" value="ECO:0007669"/>
    <property type="project" value="InterPro"/>
</dbReference>
<feature type="region of interest" description="Disordered" evidence="7">
    <location>
        <begin position="1329"/>
        <end position="1350"/>
    </location>
</feature>
<evidence type="ECO:0000256" key="4">
    <source>
        <dbReference type="ARBA" id="ARBA00022771"/>
    </source>
</evidence>
<evidence type="ECO:0000256" key="6">
    <source>
        <dbReference type="PROSITE-ProRule" id="PRU00175"/>
    </source>
</evidence>
<keyword evidence="8" id="KW-1133">Transmembrane helix</keyword>
<dbReference type="GO" id="GO:0000981">
    <property type="term" value="F:DNA-binding transcription factor activity, RNA polymerase II-specific"/>
    <property type="evidence" value="ECO:0007669"/>
    <property type="project" value="TreeGrafter"/>
</dbReference>
<evidence type="ECO:0000256" key="2">
    <source>
        <dbReference type="ARBA" id="ARBA00022723"/>
    </source>
</evidence>
<comment type="caution">
    <text evidence="10">The sequence shown here is derived from an EMBL/GenBank/DDBJ whole genome shotgun (WGS) entry which is preliminary data.</text>
</comment>
<evidence type="ECO:0000256" key="1">
    <source>
        <dbReference type="ARBA" id="ARBA00007269"/>
    </source>
</evidence>
<feature type="compositionally biased region" description="Pro residues" evidence="7">
    <location>
        <begin position="493"/>
        <end position="504"/>
    </location>
</feature>
<evidence type="ECO:0000259" key="9">
    <source>
        <dbReference type="PROSITE" id="PS50089"/>
    </source>
</evidence>
<reference evidence="10" key="1">
    <citation type="journal article" date="2021" name="bioRxiv">
        <title>Whole Genome Assembly and Annotation of Northern Wild Rice, Zizania palustris L., Supports a Whole Genome Duplication in the Zizania Genus.</title>
        <authorList>
            <person name="Haas M."/>
            <person name="Kono T."/>
            <person name="Macchietto M."/>
            <person name="Millas R."/>
            <person name="McGilp L."/>
            <person name="Shao M."/>
            <person name="Duquette J."/>
            <person name="Hirsch C.N."/>
            <person name="Kimball J."/>
        </authorList>
    </citation>
    <scope>NUCLEOTIDE SEQUENCE</scope>
    <source>
        <tissue evidence="10">Fresh leaf tissue</tissue>
    </source>
</reference>
<feature type="domain" description="RING-type" evidence="9">
    <location>
        <begin position="432"/>
        <end position="471"/>
    </location>
</feature>
<keyword evidence="11" id="KW-1185">Reference proteome</keyword>
<evidence type="ECO:0000256" key="7">
    <source>
        <dbReference type="SAM" id="MobiDB-lite"/>
    </source>
</evidence>
<dbReference type="SMART" id="SM00438">
    <property type="entry name" value="ZnF_NFX"/>
    <property type="match status" value="10"/>
</dbReference>
<dbReference type="Pfam" id="PF17123">
    <property type="entry name" value="zf-RING_11"/>
    <property type="match status" value="1"/>
</dbReference>
<dbReference type="GO" id="GO:0000977">
    <property type="term" value="F:RNA polymerase II transcription regulatory region sequence-specific DNA binding"/>
    <property type="evidence" value="ECO:0007669"/>
    <property type="project" value="TreeGrafter"/>
</dbReference>
<dbReference type="PANTHER" id="PTHR12360:SF1">
    <property type="entry name" value="NF-X1-TYPE ZINC FINGER PROTEIN NFXL1"/>
    <property type="match status" value="1"/>
</dbReference>
<feature type="transmembrane region" description="Helical" evidence="8">
    <location>
        <begin position="1361"/>
        <end position="1383"/>
    </location>
</feature>
<dbReference type="CDD" id="cd06008">
    <property type="entry name" value="NF-X1-zinc-finger"/>
    <property type="match status" value="7"/>
</dbReference>
<evidence type="ECO:0000313" key="11">
    <source>
        <dbReference type="Proteomes" id="UP000729402"/>
    </source>
</evidence>
<dbReference type="GO" id="GO:0008270">
    <property type="term" value="F:zinc ion binding"/>
    <property type="evidence" value="ECO:0007669"/>
    <property type="project" value="UniProtKB-KW"/>
</dbReference>
<feature type="region of interest" description="Disordered" evidence="7">
    <location>
        <begin position="522"/>
        <end position="568"/>
    </location>
</feature>
<evidence type="ECO:0000256" key="3">
    <source>
        <dbReference type="ARBA" id="ARBA00022737"/>
    </source>
</evidence>
<feature type="domain" description="RING-type" evidence="9">
    <location>
        <begin position="610"/>
        <end position="661"/>
    </location>
</feature>
<protein>
    <recommendedName>
        <fullName evidence="9">RING-type domain-containing protein</fullName>
    </recommendedName>
</protein>
<feature type="compositionally biased region" description="Low complexity" evidence="7">
    <location>
        <begin position="547"/>
        <end position="562"/>
    </location>
</feature>
<dbReference type="InterPro" id="IPR001841">
    <property type="entry name" value="Znf_RING"/>
</dbReference>
<feature type="region of interest" description="Disordered" evidence="7">
    <location>
        <begin position="476"/>
        <end position="508"/>
    </location>
</feature>
<keyword evidence="8" id="KW-0472">Membrane</keyword>
<proteinExistence type="inferred from homology"/>
<evidence type="ECO:0000256" key="5">
    <source>
        <dbReference type="ARBA" id="ARBA00022833"/>
    </source>
</evidence>
<dbReference type="InterPro" id="IPR034078">
    <property type="entry name" value="NFX1_fam"/>
</dbReference>
<keyword evidence="8" id="KW-0812">Transmembrane</keyword>
<comment type="similarity">
    <text evidence="1">Belongs to the NFX1 family.</text>
</comment>
<dbReference type="Pfam" id="PF01422">
    <property type="entry name" value="zf-NF-X1"/>
    <property type="match status" value="10"/>
</dbReference>
<organism evidence="10 11">
    <name type="scientific">Zizania palustris</name>
    <name type="common">Northern wild rice</name>
    <dbReference type="NCBI Taxonomy" id="103762"/>
    <lineage>
        <taxon>Eukaryota</taxon>
        <taxon>Viridiplantae</taxon>
        <taxon>Streptophyta</taxon>
        <taxon>Embryophyta</taxon>
        <taxon>Tracheophyta</taxon>
        <taxon>Spermatophyta</taxon>
        <taxon>Magnoliopsida</taxon>
        <taxon>Liliopsida</taxon>
        <taxon>Poales</taxon>
        <taxon>Poaceae</taxon>
        <taxon>BOP clade</taxon>
        <taxon>Oryzoideae</taxon>
        <taxon>Oryzeae</taxon>
        <taxon>Zizaniinae</taxon>
        <taxon>Zizania</taxon>
    </lineage>
</organism>
<feature type="region of interest" description="Disordered" evidence="7">
    <location>
        <begin position="213"/>
        <end position="236"/>
    </location>
</feature>
<keyword evidence="4 6" id="KW-0863">Zinc-finger</keyword>
<evidence type="ECO:0000313" key="10">
    <source>
        <dbReference type="EMBL" id="KAG8046029.1"/>
    </source>
</evidence>
<keyword evidence="2" id="KW-0479">Metal-binding</keyword>
<accession>A0A8J5RUZ6</accession>
<evidence type="ECO:0000256" key="8">
    <source>
        <dbReference type="SAM" id="Phobius"/>
    </source>
</evidence>
<sequence length="1499" mass="164476">MDHIRTRNEPLNEPLLDQKLFVHAGNMSIIPNDLPSSSRTTQYQGHRVRNPGVLHNPFVHYPAGSSHGHVSYNAQTEPSITYAHSSEEQFAPVASYADNRRATMKRKNPIIQPADSINADGYYVGSSSNTQFSNYLQPDVTPLTESLHPQMPPSSIDPNNWNGQCLVSQEGSQRNVRARHNYANISVEPRPVHSTSNIPLGTLVKRTETSFSMRTRAAPSGSSVISSRERPMGSSDSTILAVPTLHGSSDSAIYTNGASVPWAVHGETVPTYAHLSSVTSSSSRVTLHEAITPSYPPATSAATSISIREGQPFPIRAVASSRHARHAPAGHANSVRNRRARSSYYGFHPSMTDAQRFTVMQQLVFHAREAPDPHRDMRMDIDNMSYEDLLALGESIGNVNTGLTEEKISSCVREVICCSFDETQNNQEDENCAICLEEYKDKSTLGILKCNHDFHSGCIKKWLQILMGNQCQGQVPRHIKQKSHSSQISRALPSPPATTSPPAMPSSYAAAASGLASSSRKPIPVAAAATRPPAPSPAPAAAPSPSNPSAISESDPSSYSSSGDETDLTSCDPAAASVISSYLSVAGDGADLSKVGLFLSSAARRRSPPCLICFDPIRPSDPVWSCSASCFALIHLHCIQSWAHQSASAAPSPTWGCPKCRFPYPKSQTPSSYLCFCSKTVDPAPDPWILPHSCGDVCGLRLNATNPDSGCEHTCLLLCHPGPCPPCPAVVANTSCFCGARRETRRCSHQRYSCKGQCNKRLGCGLHQCPVDCHDGPCLPCVVRGNHKCECGETMEERLCFERVFQCKRECGGLLECGKHSCERGCHAGKCGKCPLQGRRTCPCGKKDYPRLDCDAETATCGSTCEKVLGCGRHKCHERCHRGLCVEICRLVITKSCRCGGLKKEVPCYQELTCERKCQRLRNCGRHACKRRCCAGDCAPCSEICDKRLRCGNHKCLSPCHRGACSPCPLMKTISCNCGQTFFEVPCGTEKNQKPPKCSKKCHIARLCRHKLECRPHKCHYGACPLCKLICGEELSCGHRCKLRCHGPIAPPNPEFTLKPIKKKKEKHIDCTPGTPCPPCQEIVLVPCFGQHLGQERAVLCSKRRQFPCQNLCGNPLDCGNHYCTKSCHVLQIPFSQPEGDQPTIPSLANTSVLAELCEECNLPCQRVREPLCSHPCPLPCHLNDCPPCKVLVKRPCHCGAMVHAFECMHYNNLNAKEQQKIRSCGGPCHRKLPNCPHLCSEICHPGQCPSIDQCMKKVNVRCACNTLKKEWICQDVLKEYRRSGRELKEIAKSQYGVGLLPCNEDCMKKVKAAGSELHLRKSQEIKSPSVEVENVPKRRKRRNRGQETVESSKFQEMKAFALKCLLVILLCIALVTGLYLLGKGVYRISDWMNEMEQQKARQRHLRPASLEENIGLGIRRSSVPCPPHGAPPPHRRKGIWAALPPPPWRPLPVDAAIEDIFDESCARRSAIIRGLTKGHTGFLIPPSFACTSQNPSPT</sequence>
<feature type="compositionally biased region" description="Low complexity" evidence="7">
    <location>
        <begin position="522"/>
        <end position="531"/>
    </location>
</feature>
<keyword evidence="5" id="KW-0862">Zinc</keyword>
<feature type="compositionally biased region" description="Pro residues" evidence="7">
    <location>
        <begin position="532"/>
        <end position="546"/>
    </location>
</feature>
<dbReference type="EMBL" id="JAAALK010000290">
    <property type="protein sequence ID" value="KAG8046029.1"/>
    <property type="molecule type" value="Genomic_DNA"/>
</dbReference>
<name>A0A8J5RUZ6_ZIZPA</name>
<dbReference type="Proteomes" id="UP000729402">
    <property type="component" value="Unassembled WGS sequence"/>
</dbReference>
<dbReference type="PANTHER" id="PTHR12360">
    <property type="entry name" value="NUCLEAR TRANSCRIPTION FACTOR, X-BOX BINDING 1 NFX1"/>
    <property type="match status" value="1"/>
</dbReference>
<dbReference type="OrthoDB" id="536399at2759"/>
<dbReference type="PROSITE" id="PS50089">
    <property type="entry name" value="ZF_RING_2"/>
    <property type="match status" value="2"/>
</dbReference>
<dbReference type="SMART" id="SM00184">
    <property type="entry name" value="RING"/>
    <property type="match status" value="2"/>
</dbReference>
<keyword evidence="3" id="KW-0677">Repeat</keyword>
<gene>
    <name evidence="10" type="ORF">GUJ93_ZPchr0008g13868</name>
</gene>
<reference evidence="10" key="2">
    <citation type="submission" date="2021-02" db="EMBL/GenBank/DDBJ databases">
        <authorList>
            <person name="Kimball J.A."/>
            <person name="Haas M.W."/>
            <person name="Macchietto M."/>
            <person name="Kono T."/>
            <person name="Duquette J."/>
            <person name="Shao M."/>
        </authorList>
    </citation>
    <scope>NUCLEOTIDE SEQUENCE</scope>
    <source>
        <tissue evidence="10">Fresh leaf tissue</tissue>
    </source>
</reference>
<dbReference type="InterPro" id="IPR000967">
    <property type="entry name" value="Znf_NFX1"/>
</dbReference>